<accession>A0A6N0HTB2</accession>
<evidence type="ECO:0000313" key="3">
    <source>
        <dbReference type="Proteomes" id="UP000509658"/>
    </source>
</evidence>
<organism evidence="2 3">
    <name type="scientific">Candidatus Reidiella endopervernicosa</name>
    <dbReference type="NCBI Taxonomy" id="2738883"/>
    <lineage>
        <taxon>Bacteria</taxon>
        <taxon>Pseudomonadati</taxon>
        <taxon>Pseudomonadota</taxon>
        <taxon>Gammaproteobacteria</taxon>
        <taxon>Candidatus Reidiella</taxon>
    </lineage>
</organism>
<evidence type="ECO:0000313" key="2">
    <source>
        <dbReference type="EMBL" id="QKQ25633.1"/>
    </source>
</evidence>
<proteinExistence type="predicted"/>
<keyword evidence="3" id="KW-1185">Reference proteome</keyword>
<name>A0A6N0HTB2_9GAMM</name>
<reference evidence="2 3" key="1">
    <citation type="submission" date="2020-05" db="EMBL/GenBank/DDBJ databases">
        <title>Horizontal transmission and recombination maintain forever young bacterial symbiont genomes.</title>
        <authorList>
            <person name="Russell S.L."/>
            <person name="Pepper-Tunick E."/>
            <person name="Svedberg J."/>
            <person name="Byrne A."/>
            <person name="Ruelas Castillo J."/>
            <person name="Vollmers C."/>
            <person name="Beinart R.A."/>
            <person name="Corbett-Detig R."/>
        </authorList>
    </citation>
    <scope>NUCLEOTIDE SEQUENCE [LARGE SCALE GENOMIC DNA]</scope>
    <source>
        <strain evidence="2">Santa_Monica_outfall</strain>
    </source>
</reference>
<dbReference type="Proteomes" id="UP000509658">
    <property type="component" value="Chromosome"/>
</dbReference>
<dbReference type="RefSeq" id="WP_174672795.1">
    <property type="nucleotide sequence ID" value="NZ_CP054491.1"/>
</dbReference>
<evidence type="ECO:0000259" key="1">
    <source>
        <dbReference type="Pfam" id="PF13191"/>
    </source>
</evidence>
<dbReference type="AlphaFoldDB" id="A0A6N0HTB2"/>
<dbReference type="Pfam" id="PF13191">
    <property type="entry name" value="AAA_16"/>
    <property type="match status" value="1"/>
</dbReference>
<dbReference type="KEGG" id="rev:HUE57_04495"/>
<feature type="domain" description="Orc1-like AAA ATPase" evidence="1">
    <location>
        <begin position="2"/>
        <end position="40"/>
    </location>
</feature>
<dbReference type="InterPro" id="IPR041664">
    <property type="entry name" value="AAA_16"/>
</dbReference>
<dbReference type="EMBL" id="CP054491">
    <property type="protein sequence ID" value="QKQ25633.1"/>
    <property type="molecule type" value="Genomic_DNA"/>
</dbReference>
<gene>
    <name evidence="2" type="ORF">HUE57_04495</name>
</gene>
<sequence>MLTAFLRVFAGEGHPVVLFLDDLQWSDAPTLELLRRLVTTES</sequence>
<protein>
    <submittedName>
        <fullName evidence="2">AAA family ATPase</fullName>
    </submittedName>
</protein>